<gene>
    <name evidence="5" type="primary">ycf23</name>
</gene>
<dbReference type="InterPro" id="IPR007570">
    <property type="entry name" value="Uncharacterised_Ycf23"/>
</dbReference>
<organism evidence="5">
    <name type="scientific">Platysiphonia delicata</name>
    <dbReference type="NCBI Taxonomy" id="2006979"/>
    <lineage>
        <taxon>Eukaryota</taxon>
        <taxon>Rhodophyta</taxon>
        <taxon>Florideophyceae</taxon>
        <taxon>Rhodymeniophycidae</taxon>
        <taxon>Ceramiales</taxon>
        <taxon>Delesseriaceae</taxon>
        <taxon>Platysiphonia</taxon>
    </lineage>
</organism>
<dbReference type="GO" id="GO:0009536">
    <property type="term" value="C:plastid"/>
    <property type="evidence" value="ECO:0007669"/>
    <property type="project" value="UniProtKB-SubCell"/>
</dbReference>
<dbReference type="PANTHER" id="PTHR36895:SF1">
    <property type="entry name" value="YCF23 PROTEIN"/>
    <property type="match status" value="1"/>
</dbReference>
<dbReference type="AlphaFoldDB" id="A0A1Z1M0F8"/>
<geneLocation type="chloroplast" evidence="5"/>
<name>A0A1Z1M0F8_9FLOR</name>
<keyword evidence="5" id="KW-0150">Chloroplast</keyword>
<comment type="subcellular location">
    <subcellularLocation>
        <location evidence="1">Plastid</location>
    </subcellularLocation>
</comment>
<evidence type="ECO:0000256" key="3">
    <source>
        <dbReference type="ARBA" id="ARBA00021523"/>
    </source>
</evidence>
<evidence type="ECO:0000256" key="1">
    <source>
        <dbReference type="ARBA" id="ARBA00004474"/>
    </source>
</evidence>
<keyword evidence="4 5" id="KW-0934">Plastid</keyword>
<dbReference type="EMBL" id="MF101409">
    <property type="protein sequence ID" value="ARW59539.1"/>
    <property type="molecule type" value="Genomic_DNA"/>
</dbReference>
<dbReference type="GeneID" id="33352994"/>
<dbReference type="RefSeq" id="YP_009391395.1">
    <property type="nucleotide sequence ID" value="NC_035258.1"/>
</dbReference>
<protein>
    <recommendedName>
        <fullName evidence="3">Uncharacterized protein ycf23</fullName>
    </recommendedName>
</protein>
<dbReference type="Pfam" id="PF04481">
    <property type="entry name" value="DUF561"/>
    <property type="match status" value="1"/>
</dbReference>
<evidence type="ECO:0000256" key="2">
    <source>
        <dbReference type="ARBA" id="ARBA00009664"/>
    </source>
</evidence>
<evidence type="ECO:0000313" key="5">
    <source>
        <dbReference type="EMBL" id="ARW59539.1"/>
    </source>
</evidence>
<proteinExistence type="inferred from homology"/>
<accession>A0A1Z1M0F8</accession>
<sequence length="230" mass="25604">MYLFNTQLLTGFKFKKVVKIISGLNNFNLVNILKVVKAPELSQASYIDFAANTKLVRILRSMTSLPICVSSISPTELYNCVVSGANLVEIGNFDCYYKNNIFFSGEQLFKLAEETCNLLKDKDICVTLASALSLDDQVKLSINLEKIGVNFLQTEGFANTANDNFVKNFNYRYILESVSNSFYSLFSTYVVSRFVKVPIITFSKLDFLSSSIAISFGASVIGIVSNVSQQ</sequence>
<evidence type="ECO:0000256" key="4">
    <source>
        <dbReference type="ARBA" id="ARBA00022640"/>
    </source>
</evidence>
<dbReference type="PANTHER" id="PTHR36895">
    <property type="match status" value="1"/>
</dbReference>
<reference evidence="5" key="1">
    <citation type="journal article" date="2017" name="J. Phycol.">
        <title>Analysis of chloroplast genomes and a supermatrix inform reclassification of the Rhodomelaceae (Rhodophyta).</title>
        <authorList>
            <person name="Diaz-Tapia P."/>
            <person name="Maggs C.A."/>
            <person name="West J.A."/>
            <person name="Verbruggen H."/>
        </authorList>
    </citation>
    <scope>NUCLEOTIDE SEQUENCE</scope>
    <source>
        <strain evidence="5">HV1445</strain>
    </source>
</reference>
<comment type="similarity">
    <text evidence="2">Belongs to the ycf23 family.</text>
</comment>